<sequence>MRVNFDGVTPMPRMLLLSEFLLQSDFRVGLDRPVFVVAGDRVSYEDGDVVVTRPTGERRWHPARDSYWICRR</sequence>
<comment type="caution">
    <text evidence="1">The sequence shown here is derived from an EMBL/GenBank/DDBJ whole genome shotgun (WGS) entry which is preliminary data.</text>
</comment>
<gene>
    <name evidence="1" type="ORF">GCM10010430_76150</name>
</gene>
<dbReference type="EMBL" id="BAAATR010000065">
    <property type="protein sequence ID" value="GAA2278905.1"/>
    <property type="molecule type" value="Genomic_DNA"/>
</dbReference>
<evidence type="ECO:0000313" key="2">
    <source>
        <dbReference type="Proteomes" id="UP001500305"/>
    </source>
</evidence>
<evidence type="ECO:0000313" key="1">
    <source>
        <dbReference type="EMBL" id="GAA2278905.1"/>
    </source>
</evidence>
<accession>A0ABP5RWI1</accession>
<organism evidence="1 2">
    <name type="scientific">Kitasatospora cystarginea</name>
    <dbReference type="NCBI Taxonomy" id="58350"/>
    <lineage>
        <taxon>Bacteria</taxon>
        <taxon>Bacillati</taxon>
        <taxon>Actinomycetota</taxon>
        <taxon>Actinomycetes</taxon>
        <taxon>Kitasatosporales</taxon>
        <taxon>Streptomycetaceae</taxon>
        <taxon>Kitasatospora</taxon>
    </lineage>
</organism>
<reference evidence="2" key="1">
    <citation type="journal article" date="2019" name="Int. J. Syst. Evol. Microbiol.">
        <title>The Global Catalogue of Microorganisms (GCM) 10K type strain sequencing project: providing services to taxonomists for standard genome sequencing and annotation.</title>
        <authorList>
            <consortium name="The Broad Institute Genomics Platform"/>
            <consortium name="The Broad Institute Genome Sequencing Center for Infectious Disease"/>
            <person name="Wu L."/>
            <person name="Ma J."/>
        </authorList>
    </citation>
    <scope>NUCLEOTIDE SEQUENCE [LARGE SCALE GENOMIC DNA]</scope>
    <source>
        <strain evidence="2">JCM 7356</strain>
    </source>
</reference>
<protein>
    <submittedName>
        <fullName evidence="1">Uncharacterized protein</fullName>
    </submittedName>
</protein>
<name>A0ABP5RWI1_9ACTN</name>
<dbReference type="Proteomes" id="UP001500305">
    <property type="component" value="Unassembled WGS sequence"/>
</dbReference>
<proteinExistence type="predicted"/>
<keyword evidence="2" id="KW-1185">Reference proteome</keyword>